<dbReference type="InterPro" id="IPR050111">
    <property type="entry name" value="C-type_lectin/snaclec_domain"/>
</dbReference>
<accession>A0A914XYE7</accession>
<feature type="domain" description="C-type lectin" evidence="1">
    <location>
        <begin position="1"/>
        <end position="68"/>
    </location>
</feature>
<proteinExistence type="predicted"/>
<dbReference type="Proteomes" id="UP000887577">
    <property type="component" value="Unplaced"/>
</dbReference>
<dbReference type="PANTHER" id="PTHR22803">
    <property type="entry name" value="MANNOSE, PHOSPHOLIPASE, LECTIN RECEPTOR RELATED"/>
    <property type="match status" value="1"/>
</dbReference>
<dbReference type="Gene3D" id="3.10.100.10">
    <property type="entry name" value="Mannose-Binding Protein A, subunit A"/>
    <property type="match status" value="1"/>
</dbReference>
<dbReference type="InterPro" id="IPR016186">
    <property type="entry name" value="C-type_lectin-like/link_sf"/>
</dbReference>
<evidence type="ECO:0000313" key="2">
    <source>
        <dbReference type="Proteomes" id="UP000887577"/>
    </source>
</evidence>
<evidence type="ECO:0000259" key="1">
    <source>
        <dbReference type="PROSITE" id="PS50041"/>
    </source>
</evidence>
<dbReference type="CDD" id="cd00037">
    <property type="entry name" value="CLECT"/>
    <property type="match status" value="1"/>
</dbReference>
<protein>
    <submittedName>
        <fullName evidence="3">C-type lectin domain-containing protein</fullName>
    </submittedName>
</protein>
<keyword evidence="2" id="KW-1185">Reference proteome</keyword>
<evidence type="ECO:0000313" key="3">
    <source>
        <dbReference type="WBParaSite" id="PSU_v2.g11982.t1"/>
    </source>
</evidence>
<reference evidence="3" key="1">
    <citation type="submission" date="2022-11" db="UniProtKB">
        <authorList>
            <consortium name="WormBaseParasite"/>
        </authorList>
    </citation>
    <scope>IDENTIFICATION</scope>
</reference>
<dbReference type="Pfam" id="PF00059">
    <property type="entry name" value="Lectin_C"/>
    <property type="match status" value="1"/>
</dbReference>
<dbReference type="SUPFAM" id="SSF56436">
    <property type="entry name" value="C-type lectin-like"/>
    <property type="match status" value="1"/>
</dbReference>
<dbReference type="PROSITE" id="PS50041">
    <property type="entry name" value="C_TYPE_LECTIN_2"/>
    <property type="match status" value="1"/>
</dbReference>
<dbReference type="AlphaFoldDB" id="A0A914XYE7"/>
<sequence length="71" mass="8464">MVSVDWKWFWIGLYSVDKERSWRWSDKTPFNYTAWEPGKPNLNSLSCVVVDHGFIDFDCNAKFQAMCKRKP</sequence>
<dbReference type="InterPro" id="IPR016187">
    <property type="entry name" value="CTDL_fold"/>
</dbReference>
<dbReference type="WBParaSite" id="PSU_v2.g11982.t1">
    <property type="protein sequence ID" value="PSU_v2.g11982.t1"/>
    <property type="gene ID" value="PSU_v2.g11982"/>
</dbReference>
<name>A0A914XYE7_9BILA</name>
<organism evidence="2 3">
    <name type="scientific">Panagrolaimus superbus</name>
    <dbReference type="NCBI Taxonomy" id="310955"/>
    <lineage>
        <taxon>Eukaryota</taxon>
        <taxon>Metazoa</taxon>
        <taxon>Ecdysozoa</taxon>
        <taxon>Nematoda</taxon>
        <taxon>Chromadorea</taxon>
        <taxon>Rhabditida</taxon>
        <taxon>Tylenchina</taxon>
        <taxon>Panagrolaimomorpha</taxon>
        <taxon>Panagrolaimoidea</taxon>
        <taxon>Panagrolaimidae</taxon>
        <taxon>Panagrolaimus</taxon>
    </lineage>
</organism>
<dbReference type="InterPro" id="IPR001304">
    <property type="entry name" value="C-type_lectin-like"/>
</dbReference>